<evidence type="ECO:0000313" key="3">
    <source>
        <dbReference type="Proteomes" id="UP000828390"/>
    </source>
</evidence>
<comment type="caution">
    <text evidence="2">The sequence shown here is derived from an EMBL/GenBank/DDBJ whole genome shotgun (WGS) entry which is preliminary data.</text>
</comment>
<evidence type="ECO:0000256" key="1">
    <source>
        <dbReference type="SAM" id="MobiDB-lite"/>
    </source>
</evidence>
<protein>
    <submittedName>
        <fullName evidence="2">Uncharacterized protein</fullName>
    </submittedName>
</protein>
<reference evidence="2" key="1">
    <citation type="journal article" date="2019" name="bioRxiv">
        <title>The Genome of the Zebra Mussel, Dreissena polymorpha: A Resource for Invasive Species Research.</title>
        <authorList>
            <person name="McCartney M.A."/>
            <person name="Auch B."/>
            <person name="Kono T."/>
            <person name="Mallez S."/>
            <person name="Zhang Y."/>
            <person name="Obille A."/>
            <person name="Becker A."/>
            <person name="Abrahante J.E."/>
            <person name="Garbe J."/>
            <person name="Badalamenti J.P."/>
            <person name="Herman A."/>
            <person name="Mangelson H."/>
            <person name="Liachko I."/>
            <person name="Sullivan S."/>
            <person name="Sone E.D."/>
            <person name="Koren S."/>
            <person name="Silverstein K.A.T."/>
            <person name="Beckman K.B."/>
            <person name="Gohl D.M."/>
        </authorList>
    </citation>
    <scope>NUCLEOTIDE SEQUENCE</scope>
    <source>
        <strain evidence="2">Duluth1</strain>
        <tissue evidence="2">Whole animal</tissue>
    </source>
</reference>
<accession>A0A9D3Z292</accession>
<keyword evidence="3" id="KW-1185">Reference proteome</keyword>
<dbReference type="Gene3D" id="3.40.50.300">
    <property type="entry name" value="P-loop containing nucleotide triphosphate hydrolases"/>
    <property type="match status" value="1"/>
</dbReference>
<feature type="region of interest" description="Disordered" evidence="1">
    <location>
        <begin position="100"/>
        <end position="119"/>
    </location>
</feature>
<dbReference type="InterPro" id="IPR027417">
    <property type="entry name" value="P-loop_NTPase"/>
</dbReference>
<dbReference type="AlphaFoldDB" id="A0A9D3Z292"/>
<dbReference type="EMBL" id="JAIWYP010000014">
    <property type="protein sequence ID" value="KAH3709315.1"/>
    <property type="molecule type" value="Genomic_DNA"/>
</dbReference>
<feature type="compositionally biased region" description="Polar residues" evidence="1">
    <location>
        <begin position="100"/>
        <end position="110"/>
    </location>
</feature>
<evidence type="ECO:0000313" key="2">
    <source>
        <dbReference type="EMBL" id="KAH3709315.1"/>
    </source>
</evidence>
<organism evidence="2 3">
    <name type="scientific">Dreissena polymorpha</name>
    <name type="common">Zebra mussel</name>
    <name type="synonym">Mytilus polymorpha</name>
    <dbReference type="NCBI Taxonomy" id="45954"/>
    <lineage>
        <taxon>Eukaryota</taxon>
        <taxon>Metazoa</taxon>
        <taxon>Spiralia</taxon>
        <taxon>Lophotrochozoa</taxon>
        <taxon>Mollusca</taxon>
        <taxon>Bivalvia</taxon>
        <taxon>Autobranchia</taxon>
        <taxon>Heteroconchia</taxon>
        <taxon>Euheterodonta</taxon>
        <taxon>Imparidentia</taxon>
        <taxon>Neoheterodontei</taxon>
        <taxon>Myida</taxon>
        <taxon>Dreissenoidea</taxon>
        <taxon>Dreissenidae</taxon>
        <taxon>Dreissena</taxon>
    </lineage>
</organism>
<reference evidence="2" key="2">
    <citation type="submission" date="2020-11" db="EMBL/GenBank/DDBJ databases">
        <authorList>
            <person name="McCartney M.A."/>
            <person name="Auch B."/>
            <person name="Kono T."/>
            <person name="Mallez S."/>
            <person name="Becker A."/>
            <person name="Gohl D.M."/>
            <person name="Silverstein K.A.T."/>
            <person name="Koren S."/>
            <person name="Bechman K.B."/>
            <person name="Herman A."/>
            <person name="Abrahante J.E."/>
            <person name="Garbe J."/>
        </authorList>
    </citation>
    <scope>NUCLEOTIDE SEQUENCE</scope>
    <source>
        <strain evidence="2">Duluth1</strain>
        <tissue evidence="2">Whole animal</tissue>
    </source>
</reference>
<sequence length="119" mass="13583">MQDLIERLKTYCIDTLSHVSLSVLDPGHDKPIKDIYVTPKRHRVVIQKNGVHTKVDQIHKYKYIFNNGDTLNRRIFLQGEPGMGKLTFAAKLVLDCCNQSNPSSETSTEVNFDDVETLH</sequence>
<gene>
    <name evidence="2" type="ORF">DPMN_068777</name>
</gene>
<name>A0A9D3Z292_DREPO</name>
<dbReference type="Proteomes" id="UP000828390">
    <property type="component" value="Unassembled WGS sequence"/>
</dbReference>
<proteinExistence type="predicted"/>